<organism evidence="1 2">
    <name type="scientific">Tetrahymena thermophila (strain SB210)</name>
    <dbReference type="NCBI Taxonomy" id="312017"/>
    <lineage>
        <taxon>Eukaryota</taxon>
        <taxon>Sar</taxon>
        <taxon>Alveolata</taxon>
        <taxon>Ciliophora</taxon>
        <taxon>Intramacronucleata</taxon>
        <taxon>Oligohymenophorea</taxon>
        <taxon>Hymenostomatida</taxon>
        <taxon>Tetrahymenina</taxon>
        <taxon>Tetrahymenidae</taxon>
        <taxon>Tetrahymena</taxon>
    </lineage>
</organism>
<dbReference type="PANTHER" id="PTHR46761">
    <property type="entry name" value="RAN GTPASE-ACTIVATING PROTEIN 1"/>
    <property type="match status" value="1"/>
</dbReference>
<evidence type="ECO:0000313" key="2">
    <source>
        <dbReference type="Proteomes" id="UP000009168"/>
    </source>
</evidence>
<gene>
    <name evidence="1" type="ORF">TTHERM_000085059</name>
</gene>
<accession>W7XKU9</accession>
<dbReference type="RefSeq" id="XP_012652240.1">
    <property type="nucleotide sequence ID" value="XM_012796786.1"/>
</dbReference>
<sequence length="270" mass="30945">MFFFHKNIYQIQDFLNCQFPFCIHLNLNFSCRKINDELAIQIGQGLSFCTNLQNLALDISGDQHQISSEGIKGLTEGLKNCQNLRSLLINLDYNKLTNECIINLTNPFPTIQNLNTLILSFKSCSLGNSMSSLCLSISKCFNLTTLGLVLNSNGIIKEGFYHLGISIQNCKLLRCFILSFESNGLVSQDLNELSQHFKNCKSLRSLKMDLNFNRIQDQGAQDLCQQLIQNSYLYCLKIMMIDNQIKNQVKFQTIRKLKKMSRLVDFYFKA</sequence>
<keyword evidence="1" id="KW-0418">Kinase</keyword>
<reference evidence="2" key="1">
    <citation type="journal article" date="2006" name="PLoS Biol.">
        <title>Macronuclear genome sequence of the ciliate Tetrahymena thermophila, a model eukaryote.</title>
        <authorList>
            <person name="Eisen J.A."/>
            <person name="Coyne R.S."/>
            <person name="Wu M."/>
            <person name="Wu D."/>
            <person name="Thiagarajan M."/>
            <person name="Wortman J.R."/>
            <person name="Badger J.H."/>
            <person name="Ren Q."/>
            <person name="Amedeo P."/>
            <person name="Jones K.M."/>
            <person name="Tallon L.J."/>
            <person name="Delcher A.L."/>
            <person name="Salzberg S.L."/>
            <person name="Silva J.C."/>
            <person name="Haas B.J."/>
            <person name="Majoros W.H."/>
            <person name="Farzad M."/>
            <person name="Carlton J.M."/>
            <person name="Smith R.K. Jr."/>
            <person name="Garg J."/>
            <person name="Pearlman R.E."/>
            <person name="Karrer K.M."/>
            <person name="Sun L."/>
            <person name="Manning G."/>
            <person name="Elde N.C."/>
            <person name="Turkewitz A.P."/>
            <person name="Asai D.J."/>
            <person name="Wilkes D.E."/>
            <person name="Wang Y."/>
            <person name="Cai H."/>
            <person name="Collins K."/>
            <person name="Stewart B.A."/>
            <person name="Lee S.R."/>
            <person name="Wilamowska K."/>
            <person name="Weinberg Z."/>
            <person name="Ruzzo W.L."/>
            <person name="Wloga D."/>
            <person name="Gaertig J."/>
            <person name="Frankel J."/>
            <person name="Tsao C.-C."/>
            <person name="Gorovsky M.A."/>
            <person name="Keeling P.J."/>
            <person name="Waller R.F."/>
            <person name="Patron N.J."/>
            <person name="Cherry J.M."/>
            <person name="Stover N.A."/>
            <person name="Krieger C.J."/>
            <person name="del Toro C."/>
            <person name="Ryder H.F."/>
            <person name="Williamson S.C."/>
            <person name="Barbeau R.A."/>
            <person name="Hamilton E.P."/>
            <person name="Orias E."/>
        </authorList>
    </citation>
    <scope>NUCLEOTIDE SEQUENCE [LARGE SCALE GENOMIC DNA]</scope>
    <source>
        <strain evidence="2">SB210</strain>
    </source>
</reference>
<dbReference type="GO" id="GO:0005096">
    <property type="term" value="F:GTPase activator activity"/>
    <property type="evidence" value="ECO:0007669"/>
    <property type="project" value="InterPro"/>
</dbReference>
<protein>
    <submittedName>
        <fullName evidence="1">Kinase domain protein, putative</fullName>
    </submittedName>
</protein>
<dbReference type="AlphaFoldDB" id="W7XKU9"/>
<name>W7XKU9_TETTS</name>
<keyword evidence="2" id="KW-1185">Reference proteome</keyword>
<dbReference type="InterPro" id="IPR032675">
    <property type="entry name" value="LRR_dom_sf"/>
</dbReference>
<dbReference type="SUPFAM" id="SSF52047">
    <property type="entry name" value="RNI-like"/>
    <property type="match status" value="1"/>
</dbReference>
<dbReference type="Gene3D" id="3.80.10.10">
    <property type="entry name" value="Ribonuclease Inhibitor"/>
    <property type="match status" value="2"/>
</dbReference>
<dbReference type="InParanoid" id="W7XKU9"/>
<keyword evidence="1" id="KW-0808">Transferase</keyword>
<dbReference type="GO" id="GO:0016301">
    <property type="term" value="F:kinase activity"/>
    <property type="evidence" value="ECO:0007669"/>
    <property type="project" value="UniProtKB-KW"/>
</dbReference>
<dbReference type="EMBL" id="GG662749">
    <property type="protein sequence ID" value="EWS75249.1"/>
    <property type="molecule type" value="Genomic_DNA"/>
</dbReference>
<proteinExistence type="predicted"/>
<dbReference type="PANTHER" id="PTHR46761:SF2">
    <property type="entry name" value="RAN GTPASE-ACTIVATING PROTEIN 1"/>
    <property type="match status" value="1"/>
</dbReference>
<dbReference type="GeneID" id="24437180"/>
<dbReference type="KEGG" id="tet:TTHERM_000085059"/>
<dbReference type="Proteomes" id="UP000009168">
    <property type="component" value="Unassembled WGS sequence"/>
</dbReference>
<evidence type="ECO:0000313" key="1">
    <source>
        <dbReference type="EMBL" id="EWS75249.1"/>
    </source>
</evidence>
<dbReference type="InterPro" id="IPR045203">
    <property type="entry name" value="RanGAP1/2"/>
</dbReference>